<evidence type="ECO:0000256" key="2">
    <source>
        <dbReference type="ARBA" id="ARBA00022692"/>
    </source>
</evidence>
<dbReference type="OrthoDB" id="370281at2759"/>
<dbReference type="GO" id="GO:0022857">
    <property type="term" value="F:transmembrane transporter activity"/>
    <property type="evidence" value="ECO:0007669"/>
    <property type="project" value="InterPro"/>
</dbReference>
<feature type="transmembrane region" description="Helical" evidence="5">
    <location>
        <begin position="102"/>
        <end position="123"/>
    </location>
</feature>
<dbReference type="EMBL" id="CANHGI010000005">
    <property type="protein sequence ID" value="CAI5452223.1"/>
    <property type="molecule type" value="Genomic_DNA"/>
</dbReference>
<evidence type="ECO:0000256" key="3">
    <source>
        <dbReference type="ARBA" id="ARBA00022989"/>
    </source>
</evidence>
<dbReference type="AlphaFoldDB" id="A0A9P1IU77"/>
<dbReference type="InterPro" id="IPR011701">
    <property type="entry name" value="MFS"/>
</dbReference>
<feature type="transmembrane region" description="Helical" evidence="5">
    <location>
        <begin position="374"/>
        <end position="393"/>
    </location>
</feature>
<keyword evidence="4 5" id="KW-0472">Membrane</keyword>
<keyword evidence="3 5" id="KW-1133">Transmembrane helix</keyword>
<evidence type="ECO:0000256" key="4">
    <source>
        <dbReference type="ARBA" id="ARBA00023136"/>
    </source>
</evidence>
<evidence type="ECO:0000313" key="6">
    <source>
        <dbReference type="EMBL" id="CAI5452223.1"/>
    </source>
</evidence>
<feature type="transmembrane region" description="Helical" evidence="5">
    <location>
        <begin position="439"/>
        <end position="462"/>
    </location>
</feature>
<dbReference type="Pfam" id="PF07690">
    <property type="entry name" value="MFS_1"/>
    <property type="match status" value="1"/>
</dbReference>
<gene>
    <name evidence="6" type="ORF">CAMP_LOCUS14860</name>
</gene>
<dbReference type="Proteomes" id="UP001152747">
    <property type="component" value="Unassembled WGS sequence"/>
</dbReference>
<evidence type="ECO:0000313" key="7">
    <source>
        <dbReference type="Proteomes" id="UP001152747"/>
    </source>
</evidence>
<keyword evidence="7" id="KW-1185">Reference proteome</keyword>
<evidence type="ECO:0000256" key="5">
    <source>
        <dbReference type="SAM" id="Phobius"/>
    </source>
</evidence>
<dbReference type="PANTHER" id="PTHR23510:SF25">
    <property type="entry name" value="MFS DOMAIN-CONTAINING PROTEIN"/>
    <property type="match status" value="1"/>
</dbReference>
<name>A0A9P1IU77_9PELO</name>
<dbReference type="InterPro" id="IPR036259">
    <property type="entry name" value="MFS_trans_sf"/>
</dbReference>
<reference evidence="6" key="1">
    <citation type="submission" date="2022-11" db="EMBL/GenBank/DDBJ databases">
        <authorList>
            <person name="Kikuchi T."/>
        </authorList>
    </citation>
    <scope>NUCLEOTIDE SEQUENCE</scope>
    <source>
        <strain evidence="6">PS1010</strain>
    </source>
</reference>
<dbReference type="PANTHER" id="PTHR23510">
    <property type="entry name" value="INNER MEMBRANE TRANSPORT PROTEIN YAJR"/>
    <property type="match status" value="1"/>
</dbReference>
<dbReference type="GO" id="GO:0005765">
    <property type="term" value="C:lysosomal membrane"/>
    <property type="evidence" value="ECO:0007669"/>
    <property type="project" value="TreeGrafter"/>
</dbReference>
<feature type="transmembrane region" description="Helical" evidence="5">
    <location>
        <begin position="135"/>
        <end position="155"/>
    </location>
</feature>
<protein>
    <recommendedName>
        <fullName evidence="8">Major facilitator superfamily (MFS) profile domain-containing protein</fullName>
    </recommendedName>
</protein>
<feature type="transmembrane region" description="Helical" evidence="5">
    <location>
        <begin position="167"/>
        <end position="189"/>
    </location>
</feature>
<evidence type="ECO:0008006" key="8">
    <source>
        <dbReference type="Google" id="ProtNLM"/>
    </source>
</evidence>
<sequence>MKLKDKMKRDIEMMEKRPSIRKDSRITELESTNWNAIIVAGVISALNAVENSVIGIGEWPYMSEIDRSATATFFGYATSVSKCAHAIFAMVFSFWSYKSQSVRIPLLTSRFISLAACCLYLSVEYFPSGRRYVMMSVYVILGIANSACTVLRAYIAMFSTGRDRPRAFATIGLSVVVSIIVGPLLQLIFSAIPYPGFEILPGIKFHIYSAPDRSKDDESVGSDLDQPSVFSWEKIKMTWMKLRKSSMDWTLIFVCLACKVGGVFSHATMQTLMSILLMVQYGWTREETVQAGAVIMISFGVMSLGVLLFYIFGNLGTLIPQQYVYLIATLASGSVYVITYPFSFTSSPVAPWNETTRSGCNILDYSWCDGAVAASPWLFLVVVVVLSAPSIPLMHTSLDTIYSKILGNVDQSIAQGAMTVIDDIVFMVTPVFATEFFTYFGIGPLWIAKAMVFFSLTFIWFINLKRITPHM</sequence>
<evidence type="ECO:0000256" key="1">
    <source>
        <dbReference type="ARBA" id="ARBA00004141"/>
    </source>
</evidence>
<organism evidence="6 7">
    <name type="scientific">Caenorhabditis angaria</name>
    <dbReference type="NCBI Taxonomy" id="860376"/>
    <lineage>
        <taxon>Eukaryota</taxon>
        <taxon>Metazoa</taxon>
        <taxon>Ecdysozoa</taxon>
        <taxon>Nematoda</taxon>
        <taxon>Chromadorea</taxon>
        <taxon>Rhabditida</taxon>
        <taxon>Rhabditina</taxon>
        <taxon>Rhabditomorpha</taxon>
        <taxon>Rhabditoidea</taxon>
        <taxon>Rhabditidae</taxon>
        <taxon>Peloderinae</taxon>
        <taxon>Caenorhabditis</taxon>
    </lineage>
</organism>
<feature type="transmembrane region" description="Helical" evidence="5">
    <location>
        <begin position="323"/>
        <end position="342"/>
    </location>
</feature>
<feature type="transmembrane region" description="Helical" evidence="5">
    <location>
        <begin position="249"/>
        <end position="269"/>
    </location>
</feature>
<accession>A0A9P1IU77</accession>
<dbReference type="SUPFAM" id="SSF103473">
    <property type="entry name" value="MFS general substrate transporter"/>
    <property type="match status" value="1"/>
</dbReference>
<comment type="subcellular location">
    <subcellularLocation>
        <location evidence="1">Membrane</location>
        <topology evidence="1">Multi-pass membrane protein</topology>
    </subcellularLocation>
</comment>
<dbReference type="CDD" id="cd17326">
    <property type="entry name" value="MFS_MFSD8"/>
    <property type="match status" value="1"/>
</dbReference>
<proteinExistence type="predicted"/>
<comment type="caution">
    <text evidence="6">The sequence shown here is derived from an EMBL/GenBank/DDBJ whole genome shotgun (WGS) entry which is preliminary data.</text>
</comment>
<feature type="transmembrane region" description="Helical" evidence="5">
    <location>
        <begin position="289"/>
        <end position="311"/>
    </location>
</feature>
<feature type="transmembrane region" description="Helical" evidence="5">
    <location>
        <begin position="73"/>
        <end position="96"/>
    </location>
</feature>
<dbReference type="InterPro" id="IPR051068">
    <property type="entry name" value="MFS_Domain-Containing_Protein"/>
</dbReference>
<dbReference type="Gene3D" id="1.20.1250.20">
    <property type="entry name" value="MFS general substrate transporter like domains"/>
    <property type="match status" value="1"/>
</dbReference>
<keyword evidence="2 5" id="KW-0812">Transmembrane</keyword>